<keyword evidence="2" id="KW-1185">Reference proteome</keyword>
<dbReference type="Proteomes" id="UP001055072">
    <property type="component" value="Unassembled WGS sequence"/>
</dbReference>
<protein>
    <submittedName>
        <fullName evidence="1">Uncharacterized protein</fullName>
    </submittedName>
</protein>
<dbReference type="EMBL" id="MU274920">
    <property type="protein sequence ID" value="KAI0086888.1"/>
    <property type="molecule type" value="Genomic_DNA"/>
</dbReference>
<comment type="caution">
    <text evidence="1">The sequence shown here is derived from an EMBL/GenBank/DDBJ whole genome shotgun (WGS) entry which is preliminary data.</text>
</comment>
<name>A0ACB8TY64_9APHY</name>
<gene>
    <name evidence="1" type="ORF">BDY19DRAFT_1058433</name>
</gene>
<sequence>MESQAGSTSPLPTELMLKVLENLNYRNLLNCRLVSRSFRDTIDHTDSFQYKISLASAGMSDNPLNATSKHRKHELLRQHHAKWSSRSKETVLDSEIPGKKTYPVKKTGNRLELVGGVLAQNANGNAIEFVRLPSISRGIQEEIWTVRLPCFHNVFTMDPGQDLLVIVEPRDLAHTITNLYFLSMSTGEPHPDSHSPILAVPAYRFGRFKVDINGPYIGFFAEQPIPHLSRVYVWNWVTGEAQCCIESADNRRISSYVFLDDTRILLALQQNEINSPSSRPLPPRSAPRLEIVGFRRNAMVDRWILLFPPLKSGVEFIQLLLSCEPGPLNIPPPSDKPPFHLFDVAESGKSGERVVMFIMSPFQSSTVITTLFLSTKLLNIPLAFPVADDGVSWVEWQQWGPSTVHMDIMPKRSGLWKSITYGTKTISLRSCDNDVDTKIVVRDFARGVTRREESCPAETHETLGLTSNVSNFIRTIFDEDVKTFLPYTEFEISGRVTLRHKVMLSEDSIVFIEGDMWSTYNIEVYSI</sequence>
<evidence type="ECO:0000313" key="1">
    <source>
        <dbReference type="EMBL" id="KAI0086888.1"/>
    </source>
</evidence>
<accession>A0ACB8TY64</accession>
<reference evidence="1" key="1">
    <citation type="journal article" date="2021" name="Environ. Microbiol.">
        <title>Gene family expansions and transcriptome signatures uncover fungal adaptations to wood decay.</title>
        <authorList>
            <person name="Hage H."/>
            <person name="Miyauchi S."/>
            <person name="Viragh M."/>
            <person name="Drula E."/>
            <person name="Min B."/>
            <person name="Chaduli D."/>
            <person name="Navarro D."/>
            <person name="Favel A."/>
            <person name="Norest M."/>
            <person name="Lesage-Meessen L."/>
            <person name="Balint B."/>
            <person name="Merenyi Z."/>
            <person name="de Eugenio L."/>
            <person name="Morin E."/>
            <person name="Martinez A.T."/>
            <person name="Baldrian P."/>
            <person name="Stursova M."/>
            <person name="Martinez M.J."/>
            <person name="Novotny C."/>
            <person name="Magnuson J.K."/>
            <person name="Spatafora J.W."/>
            <person name="Maurice S."/>
            <person name="Pangilinan J."/>
            <person name="Andreopoulos W."/>
            <person name="LaButti K."/>
            <person name="Hundley H."/>
            <person name="Na H."/>
            <person name="Kuo A."/>
            <person name="Barry K."/>
            <person name="Lipzen A."/>
            <person name="Henrissat B."/>
            <person name="Riley R."/>
            <person name="Ahrendt S."/>
            <person name="Nagy L.G."/>
            <person name="Grigoriev I.V."/>
            <person name="Martin F."/>
            <person name="Rosso M.N."/>
        </authorList>
    </citation>
    <scope>NUCLEOTIDE SEQUENCE</scope>
    <source>
        <strain evidence="1">CBS 384.51</strain>
    </source>
</reference>
<evidence type="ECO:0000313" key="2">
    <source>
        <dbReference type="Proteomes" id="UP001055072"/>
    </source>
</evidence>
<proteinExistence type="predicted"/>
<organism evidence="1 2">
    <name type="scientific">Irpex rosettiformis</name>
    <dbReference type="NCBI Taxonomy" id="378272"/>
    <lineage>
        <taxon>Eukaryota</taxon>
        <taxon>Fungi</taxon>
        <taxon>Dikarya</taxon>
        <taxon>Basidiomycota</taxon>
        <taxon>Agaricomycotina</taxon>
        <taxon>Agaricomycetes</taxon>
        <taxon>Polyporales</taxon>
        <taxon>Irpicaceae</taxon>
        <taxon>Irpex</taxon>
    </lineage>
</organism>